<name>A0A4R8UG67_9MICO</name>
<reference evidence="3 4" key="1">
    <citation type="submission" date="2019-03" db="EMBL/GenBank/DDBJ databases">
        <title>Genomics of glacier-inhabiting Cryobacterium strains.</title>
        <authorList>
            <person name="Liu Q."/>
            <person name="Xin Y.-H."/>
        </authorList>
    </citation>
    <scope>NUCLEOTIDE SEQUENCE [LARGE SCALE GENOMIC DNA]</scope>
    <source>
        <strain evidence="3 4">Sr47</strain>
    </source>
</reference>
<dbReference type="SUPFAM" id="SSF51161">
    <property type="entry name" value="Trimeric LpxA-like enzymes"/>
    <property type="match status" value="1"/>
</dbReference>
<dbReference type="Proteomes" id="UP000297866">
    <property type="component" value="Unassembled WGS sequence"/>
</dbReference>
<evidence type="ECO:0000313" key="4">
    <source>
        <dbReference type="Proteomes" id="UP000297866"/>
    </source>
</evidence>
<dbReference type="GO" id="GO:0008374">
    <property type="term" value="F:O-acyltransferase activity"/>
    <property type="evidence" value="ECO:0007669"/>
    <property type="project" value="TreeGrafter"/>
</dbReference>
<sequence>MTQDGFDHGIPGNRYNPHAWVIGEPAIDEDVWIGAFTVIDGSGGLTIGFGCDVSTGVQIYTHSTVARCVTDRASPIERAATTIGRNVHIGANAIVLMGTTIGDHSIVAAGAVVREYTDAPPYSLIVGVPARVIVDGARKFQETAAGAGPE</sequence>
<dbReference type="Pfam" id="PF14602">
    <property type="entry name" value="Hexapep_2"/>
    <property type="match status" value="1"/>
</dbReference>
<keyword evidence="2 3" id="KW-0808">Transferase</keyword>
<accession>A0A4R8UG67</accession>
<comment type="caution">
    <text evidence="3">The sequence shown here is derived from an EMBL/GenBank/DDBJ whole genome shotgun (WGS) entry which is preliminary data.</text>
</comment>
<evidence type="ECO:0000313" key="3">
    <source>
        <dbReference type="EMBL" id="TFB53966.1"/>
    </source>
</evidence>
<dbReference type="Gene3D" id="2.160.10.10">
    <property type="entry name" value="Hexapeptide repeat proteins"/>
    <property type="match status" value="1"/>
</dbReference>
<proteinExistence type="inferred from homology"/>
<dbReference type="InterPro" id="IPR001451">
    <property type="entry name" value="Hexapep"/>
</dbReference>
<dbReference type="PANTHER" id="PTHR23416:SF23">
    <property type="entry name" value="ACETYLTRANSFERASE C18B11.09C-RELATED"/>
    <property type="match status" value="1"/>
</dbReference>
<dbReference type="OrthoDB" id="2643438at2"/>
<dbReference type="GO" id="GO:0005829">
    <property type="term" value="C:cytosol"/>
    <property type="evidence" value="ECO:0007669"/>
    <property type="project" value="TreeGrafter"/>
</dbReference>
<dbReference type="EMBL" id="SOEZ01000023">
    <property type="protein sequence ID" value="TFB53966.1"/>
    <property type="molecule type" value="Genomic_DNA"/>
</dbReference>
<comment type="similarity">
    <text evidence="1">Belongs to the transferase hexapeptide repeat family.</text>
</comment>
<evidence type="ECO:0000256" key="1">
    <source>
        <dbReference type="ARBA" id="ARBA00007274"/>
    </source>
</evidence>
<dbReference type="InterPro" id="IPR011004">
    <property type="entry name" value="Trimer_LpxA-like_sf"/>
</dbReference>
<dbReference type="AlphaFoldDB" id="A0A4R8UG67"/>
<evidence type="ECO:0000256" key="2">
    <source>
        <dbReference type="ARBA" id="ARBA00022679"/>
    </source>
</evidence>
<protein>
    <submittedName>
        <fullName evidence="3">Acyltransferase</fullName>
    </submittedName>
</protein>
<dbReference type="InterPro" id="IPR051159">
    <property type="entry name" value="Hexapeptide_acetyltransf"/>
</dbReference>
<keyword evidence="4" id="KW-1185">Reference proteome</keyword>
<organism evidence="3 4">
    <name type="scientific">Cryobacterium tagatosivorans</name>
    <dbReference type="NCBI Taxonomy" id="1259199"/>
    <lineage>
        <taxon>Bacteria</taxon>
        <taxon>Bacillati</taxon>
        <taxon>Actinomycetota</taxon>
        <taxon>Actinomycetes</taxon>
        <taxon>Micrococcales</taxon>
        <taxon>Microbacteriaceae</taxon>
        <taxon>Cryobacterium</taxon>
    </lineage>
</organism>
<dbReference type="PANTHER" id="PTHR23416">
    <property type="entry name" value="SIALIC ACID SYNTHASE-RELATED"/>
    <property type="match status" value="1"/>
</dbReference>
<gene>
    <name evidence="3" type="ORF">E3O23_04500</name>
</gene>
<dbReference type="CDD" id="cd04647">
    <property type="entry name" value="LbH_MAT_like"/>
    <property type="match status" value="1"/>
</dbReference>
<keyword evidence="3" id="KW-0012">Acyltransferase</keyword>